<reference evidence="2" key="1">
    <citation type="submission" date="2025-08" db="UniProtKB">
        <authorList>
            <consortium name="RefSeq"/>
        </authorList>
    </citation>
    <scope>IDENTIFICATION</scope>
</reference>
<dbReference type="PANTHER" id="PTHR37614:SF2">
    <property type="entry name" value="OS02G0121400 PROTEIN"/>
    <property type="match status" value="1"/>
</dbReference>
<name>A0A1S3ZVV5_TOBAC</name>
<dbReference type="PaxDb" id="4097-A0A1S3ZVV5"/>
<dbReference type="AlphaFoldDB" id="A0A1S3ZVV5"/>
<feature type="compositionally biased region" description="Low complexity" evidence="1">
    <location>
        <begin position="66"/>
        <end position="79"/>
    </location>
</feature>
<protein>
    <submittedName>
        <fullName evidence="2">Uncharacterized protein</fullName>
    </submittedName>
</protein>
<dbReference type="OrthoDB" id="1227173at2759"/>
<dbReference type="PANTHER" id="PTHR37614">
    <property type="entry name" value="OS02G0121400 PROTEIN"/>
    <property type="match status" value="1"/>
</dbReference>
<feature type="region of interest" description="Disordered" evidence="1">
    <location>
        <begin position="60"/>
        <end position="97"/>
    </location>
</feature>
<evidence type="ECO:0000313" key="2">
    <source>
        <dbReference type="RefSeq" id="XP_016468565.1"/>
    </source>
</evidence>
<sequence length="155" mass="17597">MVDNQELPEAAQCMITEKEREVAEILLNLPELIAKLSDYGKEQLLPWGWKKRRSAINYPLTPLPSPELQQSPPAADFSPSPSPSPSSSPKLQRFKPRVANTKDQLLQQINELTQREKVYQQVAELLKVQSHLERQIEFNTTLKELTGATTLAYTD</sequence>
<evidence type="ECO:0000256" key="1">
    <source>
        <dbReference type="SAM" id="MobiDB-lite"/>
    </source>
</evidence>
<gene>
    <name evidence="2" type="primary">LOC107791085</name>
</gene>
<organism evidence="2">
    <name type="scientific">Nicotiana tabacum</name>
    <name type="common">Common tobacco</name>
    <dbReference type="NCBI Taxonomy" id="4097"/>
    <lineage>
        <taxon>Eukaryota</taxon>
        <taxon>Viridiplantae</taxon>
        <taxon>Streptophyta</taxon>
        <taxon>Embryophyta</taxon>
        <taxon>Tracheophyta</taxon>
        <taxon>Spermatophyta</taxon>
        <taxon>Magnoliopsida</taxon>
        <taxon>eudicotyledons</taxon>
        <taxon>Gunneridae</taxon>
        <taxon>Pentapetalae</taxon>
        <taxon>asterids</taxon>
        <taxon>lamiids</taxon>
        <taxon>Solanales</taxon>
        <taxon>Solanaceae</taxon>
        <taxon>Nicotianoideae</taxon>
        <taxon>Nicotianeae</taxon>
        <taxon>Nicotiana</taxon>
    </lineage>
</organism>
<dbReference type="RefSeq" id="XP_016468565.1">
    <property type="nucleotide sequence ID" value="XM_016613079.1"/>
</dbReference>
<dbReference type="KEGG" id="nta:107791085"/>
<accession>A0A1S3ZVV5</accession>
<proteinExistence type="predicted"/>